<dbReference type="PRINTS" id="PR00047">
    <property type="entry name" value="STROIDFINGER"/>
</dbReference>
<keyword evidence="9" id="KW-0539">Nucleus</keyword>
<evidence type="ECO:0000313" key="13">
    <source>
        <dbReference type="EMBL" id="EEB17317.1"/>
    </source>
</evidence>
<dbReference type="EMBL" id="DS235806">
    <property type="protein sequence ID" value="EEB17317.1"/>
    <property type="molecule type" value="Genomic_DNA"/>
</dbReference>
<dbReference type="GO" id="GO:0006950">
    <property type="term" value="P:response to stress"/>
    <property type="evidence" value="ECO:0007669"/>
    <property type="project" value="UniProtKB-ARBA"/>
</dbReference>
<accession>E0VVB1</accession>
<organism>
    <name type="scientific">Pediculus humanus subsp. corporis</name>
    <name type="common">Body louse</name>
    <dbReference type="NCBI Taxonomy" id="121224"/>
    <lineage>
        <taxon>Eukaryota</taxon>
        <taxon>Metazoa</taxon>
        <taxon>Ecdysozoa</taxon>
        <taxon>Arthropoda</taxon>
        <taxon>Hexapoda</taxon>
        <taxon>Insecta</taxon>
        <taxon>Pterygota</taxon>
        <taxon>Neoptera</taxon>
        <taxon>Paraneoptera</taxon>
        <taxon>Psocodea</taxon>
        <taxon>Troctomorpha</taxon>
        <taxon>Phthiraptera</taxon>
        <taxon>Anoplura</taxon>
        <taxon>Pediculidae</taxon>
        <taxon>Pediculus</taxon>
    </lineage>
</organism>
<proteinExistence type="predicted"/>
<dbReference type="SMART" id="SM00399">
    <property type="entry name" value="ZnF_C4"/>
    <property type="match status" value="1"/>
</dbReference>
<reference evidence="13" key="2">
    <citation type="submission" date="2007-04" db="EMBL/GenBank/DDBJ databases">
        <title>The genome of the human body louse.</title>
        <authorList>
            <consortium name="The Human Body Louse Genome Consortium"/>
            <person name="Kirkness E."/>
            <person name="Walenz B."/>
            <person name="Hass B."/>
            <person name="Bruggner R."/>
            <person name="Strausberg R."/>
        </authorList>
    </citation>
    <scope>NUCLEOTIDE SEQUENCE</scope>
    <source>
        <strain evidence="13">USDA</strain>
    </source>
</reference>
<evidence type="ECO:0000256" key="1">
    <source>
        <dbReference type="ARBA" id="ARBA00004123"/>
    </source>
</evidence>
<evidence type="ECO:0000313" key="14">
    <source>
        <dbReference type="EnsemblMetazoa" id="PHUM460970-PA"/>
    </source>
</evidence>
<evidence type="ECO:0000256" key="8">
    <source>
        <dbReference type="ARBA" id="ARBA00023170"/>
    </source>
</evidence>
<evidence type="ECO:0000256" key="6">
    <source>
        <dbReference type="ARBA" id="ARBA00023125"/>
    </source>
</evidence>
<dbReference type="GO" id="GO:0045944">
    <property type="term" value="P:positive regulation of transcription by RNA polymerase II"/>
    <property type="evidence" value="ECO:0007669"/>
    <property type="project" value="TreeGrafter"/>
</dbReference>
<dbReference type="HOGENOM" id="CLU_603133_0_0_1"/>
<evidence type="ECO:0000256" key="10">
    <source>
        <dbReference type="SAM" id="MobiDB-lite"/>
    </source>
</evidence>
<keyword evidence="15" id="KW-1185">Reference proteome</keyword>
<dbReference type="CTD" id="8238422"/>
<dbReference type="CDD" id="cd06966">
    <property type="entry name" value="NR_DBD_CAR"/>
    <property type="match status" value="1"/>
</dbReference>
<evidence type="ECO:0000259" key="12">
    <source>
        <dbReference type="PROSITE" id="PS51030"/>
    </source>
</evidence>
<dbReference type="PANTHER" id="PTHR24082:SF283">
    <property type="entry name" value="NUCLEAR HORMONE RECEPTOR HR96"/>
    <property type="match status" value="1"/>
</dbReference>
<protein>
    <submittedName>
        <fullName evidence="13 14">Nuclear receptor nhr-48, putative</fullName>
    </submittedName>
</protein>
<keyword evidence="8 13" id="KW-0675">Receptor</keyword>
<evidence type="ECO:0000256" key="11">
    <source>
        <dbReference type="SAM" id="SignalP"/>
    </source>
</evidence>
<feature type="chain" id="PRO_5011412697" evidence="11">
    <location>
        <begin position="21"/>
        <end position="454"/>
    </location>
</feature>
<dbReference type="SUPFAM" id="SSF57716">
    <property type="entry name" value="Glucocorticoid receptor-like (DNA-binding domain)"/>
    <property type="match status" value="1"/>
</dbReference>
<dbReference type="FunFam" id="3.30.50.10:FF:000042">
    <property type="entry name" value="Nuclear hormone receptor HR96"/>
    <property type="match status" value="1"/>
</dbReference>
<evidence type="ECO:0000256" key="9">
    <source>
        <dbReference type="ARBA" id="ARBA00023242"/>
    </source>
</evidence>
<evidence type="ECO:0000256" key="2">
    <source>
        <dbReference type="ARBA" id="ARBA00022723"/>
    </source>
</evidence>
<evidence type="ECO:0000256" key="7">
    <source>
        <dbReference type="ARBA" id="ARBA00023163"/>
    </source>
</evidence>
<dbReference type="Gene3D" id="3.30.50.10">
    <property type="entry name" value="Erythroid Transcription Factor GATA-1, subunit A"/>
    <property type="match status" value="1"/>
</dbReference>
<keyword evidence="4" id="KW-0862">Zinc</keyword>
<reference evidence="13" key="1">
    <citation type="submission" date="2007-04" db="EMBL/GenBank/DDBJ databases">
        <title>Annotation of Pediculus humanus corporis strain USDA.</title>
        <authorList>
            <person name="Kirkness E."/>
            <person name="Hannick L."/>
            <person name="Hass B."/>
            <person name="Bruggner R."/>
            <person name="Lawson D."/>
            <person name="Bidwell S."/>
            <person name="Joardar V."/>
            <person name="Caler E."/>
            <person name="Walenz B."/>
            <person name="Inman J."/>
            <person name="Schobel S."/>
            <person name="Galinsky K."/>
            <person name="Amedeo P."/>
            <person name="Strausberg R."/>
        </authorList>
    </citation>
    <scope>NUCLEOTIDE SEQUENCE</scope>
    <source>
        <strain evidence="13">USDA</strain>
    </source>
</reference>
<dbReference type="GO" id="GO:0000978">
    <property type="term" value="F:RNA polymerase II cis-regulatory region sequence-specific DNA binding"/>
    <property type="evidence" value="ECO:0007669"/>
    <property type="project" value="TreeGrafter"/>
</dbReference>
<dbReference type="RefSeq" id="XP_002430055.1">
    <property type="nucleotide sequence ID" value="XM_002430010.1"/>
</dbReference>
<feature type="region of interest" description="Disordered" evidence="10">
    <location>
        <begin position="216"/>
        <end position="237"/>
    </location>
</feature>
<dbReference type="InterPro" id="IPR013088">
    <property type="entry name" value="Znf_NHR/GATA"/>
</dbReference>
<dbReference type="AlphaFoldDB" id="E0VVB1"/>
<dbReference type="GO" id="GO:0004879">
    <property type="term" value="F:nuclear receptor activity"/>
    <property type="evidence" value="ECO:0007669"/>
    <property type="project" value="TreeGrafter"/>
</dbReference>
<dbReference type="EMBL" id="AAZO01005603">
    <property type="status" value="NOT_ANNOTATED_CDS"/>
    <property type="molecule type" value="Genomic_DNA"/>
</dbReference>
<dbReference type="VEuPathDB" id="VectorBase:PHUM460970"/>
<evidence type="ECO:0000256" key="4">
    <source>
        <dbReference type="ARBA" id="ARBA00022833"/>
    </source>
</evidence>
<dbReference type="eggNOG" id="KOG3575">
    <property type="taxonomic scope" value="Eukaryota"/>
</dbReference>
<keyword evidence="11" id="KW-0732">Signal</keyword>
<dbReference type="PANTHER" id="PTHR24082">
    <property type="entry name" value="NUCLEAR HORMONE RECEPTOR"/>
    <property type="match status" value="1"/>
</dbReference>
<dbReference type="KEGG" id="phu:Phum_PHUM460970"/>
<keyword evidence="3" id="KW-0863">Zinc-finger</keyword>
<keyword evidence="7" id="KW-0804">Transcription</keyword>
<reference evidence="14" key="3">
    <citation type="submission" date="2021-02" db="UniProtKB">
        <authorList>
            <consortium name="EnsemblMetazoa"/>
        </authorList>
    </citation>
    <scope>IDENTIFICATION</scope>
    <source>
        <strain evidence="14">USDA</strain>
    </source>
</reference>
<keyword evidence="5" id="KW-0805">Transcription regulation</keyword>
<feature type="domain" description="Nuclear receptor" evidence="12">
    <location>
        <begin position="44"/>
        <end position="119"/>
    </location>
</feature>
<keyword evidence="6" id="KW-0238">DNA-binding</keyword>
<dbReference type="STRING" id="121224.E0VVB1"/>
<sequence length="454" mass="52363">MAAYMKLSLGSLGMLISSTAIDMNSEDCKRGDTEVELVNNCSREKICKVCGDKALGYNFNAITCESCKAFFRRNALKNKEFKCPFNKKCIINPVTRRFCQLCRLIKCFEIGMRKEYIMSEDDKLEKRKKIEKNRAIKRSSPDVRGMETCSSMEQQPKEKLIKFKIEEEENVCDEGDVMKKYQNDKKKIVNINLLNMASTSKKTYKKKHFKQSNMESVLPFPSPSLPESSSPETVTESRTCNVFNEEKKNCLDTNESRSVEIYQISKSKGERKSPEVVEHKRFLDSNIIKIVLDSEFSKPSEVYTNSTVIRQNDDERHCFYKDKFYVGSDYMITEADILELAKNDENFLMESKKGDKKFLMISKDSLIRRRNTKEKSSSSSSSYKKTVRDMILHRNCDNNDDTTPLLSSLMNPTASSEEIQNGSLTKNIAEDIFKDIPRQVFKFLITIYILSVNV</sequence>
<dbReference type="EnsemblMetazoa" id="PHUM460970-RA">
    <property type="protein sequence ID" value="PHUM460970-PA"/>
    <property type="gene ID" value="PHUM460970"/>
</dbReference>
<gene>
    <name evidence="14" type="primary">8238422</name>
    <name evidence="13" type="ORF">Phum_PHUM460970</name>
</gene>
<evidence type="ECO:0000256" key="3">
    <source>
        <dbReference type="ARBA" id="ARBA00022771"/>
    </source>
</evidence>
<dbReference type="InterPro" id="IPR001628">
    <property type="entry name" value="Znf_hrmn_rcpt"/>
</dbReference>
<dbReference type="PROSITE" id="PS00031">
    <property type="entry name" value="NUCLEAR_REC_DBD_1"/>
    <property type="match status" value="1"/>
</dbReference>
<dbReference type="InParanoid" id="E0VVB1"/>
<dbReference type="GO" id="GO:0000122">
    <property type="term" value="P:negative regulation of transcription by RNA polymerase II"/>
    <property type="evidence" value="ECO:0007669"/>
    <property type="project" value="TreeGrafter"/>
</dbReference>
<keyword evidence="2" id="KW-0479">Metal-binding</keyword>
<evidence type="ECO:0000313" key="15">
    <source>
        <dbReference type="Proteomes" id="UP000009046"/>
    </source>
</evidence>
<dbReference type="GO" id="GO:0005634">
    <property type="term" value="C:nucleus"/>
    <property type="evidence" value="ECO:0007669"/>
    <property type="project" value="UniProtKB-SubCell"/>
</dbReference>
<dbReference type="Pfam" id="PF00105">
    <property type="entry name" value="zf-C4"/>
    <property type="match status" value="1"/>
</dbReference>
<comment type="subcellular location">
    <subcellularLocation>
        <location evidence="1">Nucleus</location>
    </subcellularLocation>
</comment>
<dbReference type="GO" id="GO:0008270">
    <property type="term" value="F:zinc ion binding"/>
    <property type="evidence" value="ECO:0007669"/>
    <property type="project" value="UniProtKB-KW"/>
</dbReference>
<dbReference type="GeneID" id="8238422"/>
<feature type="signal peptide" evidence="11">
    <location>
        <begin position="1"/>
        <end position="20"/>
    </location>
</feature>
<dbReference type="GO" id="GO:0030154">
    <property type="term" value="P:cell differentiation"/>
    <property type="evidence" value="ECO:0007669"/>
    <property type="project" value="TreeGrafter"/>
</dbReference>
<name>E0VVB1_PEDHC</name>
<dbReference type="OrthoDB" id="6352325at2759"/>
<dbReference type="Proteomes" id="UP000009046">
    <property type="component" value="Unassembled WGS sequence"/>
</dbReference>
<dbReference type="PROSITE" id="PS51030">
    <property type="entry name" value="NUCLEAR_REC_DBD_2"/>
    <property type="match status" value="1"/>
</dbReference>
<dbReference type="InterPro" id="IPR050234">
    <property type="entry name" value="Nuclear_hormone_rcpt_NR1"/>
</dbReference>
<evidence type="ECO:0000256" key="5">
    <source>
        <dbReference type="ARBA" id="ARBA00023015"/>
    </source>
</evidence>